<name>A0A164L4C9_9CRUS</name>
<sequence length="886" mass="101003">MNFGTRGRTFSQVEEKHVMLNRSMVKGTKGSKKITQTSTQTNPGHKEPLRFYKDRRLGYGSPFKHEAGGNSIPKEAVKAAVKRKTKWFYKLGMHTIAEHVVELGALKMWLNSQLETLGKIMIPLQNGILEAVAVIATVEEGNTKTAAKNALAQLRKADEESRKQLFFLQVWKKHGRPIAVKYSRRKKGEYMDNDLVKVLEDQNKIDYKCERDRELANERSAAQAKRLKGNHNTVIPELDRLEAIEEYMLQEDAEATFEEENRRRQKKKGNVICAEQRIILSETVLKSPTRVSVAVDPHNLFSIDEKEREQKAFFPGSIHSEEFPEAYEEPNNASAYQNFSFVYKAVADLKKLGIVKFVDYKPHCVSPLTVSLKTGMDGSKKKTLCWDGSRCVNLCIKEKKITLSHFQRALELTRDQDYQITYHLKAAYHHIKIHPSETKFLSAAIPKMNGGTQYFIFLFLSFGLSSAVHCITKILKPVNAYLHEKGIRHSIYLDDGRITAASQCQAEEHRKSDQKGEANKSKVYLGFIIDTGSMTVRLGETKKQLILQQVKETIDYESKPILAKDLASTLGKMVAMEPALGPVVIMAARRGYIDLDKAVQQRGWGTRLVMSEESIKGMKFLVENCYKFDNSPIRSATTELSVLSIIGPPSSFIKQSFVANHARKKEEKIWASDASGFATCAYSIKGEHLYFRGMLREFERKLSSGHRELIAVTRTLEYYERNGVSTGKATTIYWLTDSQNMATFLTKGSGKRHILSEVFRIMVLCQRLNIGIIPIYLLRDDLRIQIADDGSKTTDKDDWQVDVETYQTINNKYKFTIDLFASDRNKKCQRFFSNFYCHDTSGIDAFSHSWEDEVAWICPPIREVIQIIKRLKTSKTNGRRMSAVAF</sequence>
<dbReference type="Pfam" id="PF05869">
    <property type="entry name" value="Dam"/>
    <property type="match status" value="1"/>
</dbReference>
<dbReference type="InterPro" id="IPR043128">
    <property type="entry name" value="Rev_trsase/Diguanyl_cyclase"/>
</dbReference>
<organism evidence="2 3">
    <name type="scientific">Daphnia magna</name>
    <dbReference type="NCBI Taxonomy" id="35525"/>
    <lineage>
        <taxon>Eukaryota</taxon>
        <taxon>Metazoa</taxon>
        <taxon>Ecdysozoa</taxon>
        <taxon>Arthropoda</taxon>
        <taxon>Crustacea</taxon>
        <taxon>Branchiopoda</taxon>
        <taxon>Diplostraca</taxon>
        <taxon>Cladocera</taxon>
        <taxon>Anomopoda</taxon>
        <taxon>Daphniidae</taxon>
        <taxon>Daphnia</taxon>
    </lineage>
</organism>
<reference evidence="2 3" key="1">
    <citation type="submission" date="2016-03" db="EMBL/GenBank/DDBJ databases">
        <title>EvidentialGene: Evidence-directed Construction of Genes on Genomes.</title>
        <authorList>
            <person name="Gilbert D.G."/>
            <person name="Choi J.-H."/>
            <person name="Mockaitis K."/>
            <person name="Colbourne J."/>
            <person name="Pfrender M."/>
        </authorList>
    </citation>
    <scope>NUCLEOTIDE SEQUENCE [LARGE SCALE GENOMIC DNA]</scope>
    <source>
        <strain evidence="2 3">Xinb3</strain>
        <tissue evidence="2">Complete organism</tissue>
    </source>
</reference>
<comment type="caution">
    <text evidence="2">The sequence shown here is derived from an EMBL/GenBank/DDBJ whole genome shotgun (WGS) entry which is preliminary data.</text>
</comment>
<dbReference type="Gene3D" id="3.30.70.270">
    <property type="match status" value="1"/>
</dbReference>
<dbReference type="GO" id="GO:0009307">
    <property type="term" value="P:DNA restriction-modification system"/>
    <property type="evidence" value="ECO:0007669"/>
    <property type="project" value="InterPro"/>
</dbReference>
<dbReference type="PANTHER" id="PTHR33050">
    <property type="entry name" value="REVERSE TRANSCRIPTASE DOMAIN-CONTAINING PROTEIN"/>
    <property type="match status" value="1"/>
</dbReference>
<dbReference type="STRING" id="35525.A0A164L4C9"/>
<dbReference type="SUPFAM" id="SSF56672">
    <property type="entry name" value="DNA/RNA polymerases"/>
    <property type="match status" value="1"/>
</dbReference>
<evidence type="ECO:0000313" key="2">
    <source>
        <dbReference type="EMBL" id="KZS03784.1"/>
    </source>
</evidence>
<dbReference type="Proteomes" id="UP000076858">
    <property type="component" value="Unassembled WGS sequence"/>
</dbReference>
<feature type="region of interest" description="Disordered" evidence="1">
    <location>
        <begin position="26"/>
        <end position="47"/>
    </location>
</feature>
<protein>
    <recommendedName>
        <fullName evidence="4">Reverse transcriptase domain-containing protein</fullName>
    </recommendedName>
</protein>
<dbReference type="PANTHER" id="PTHR33050:SF7">
    <property type="entry name" value="RIBONUCLEASE H"/>
    <property type="match status" value="1"/>
</dbReference>
<evidence type="ECO:0000256" key="1">
    <source>
        <dbReference type="SAM" id="MobiDB-lite"/>
    </source>
</evidence>
<dbReference type="EMBL" id="LRGB01003206">
    <property type="protein sequence ID" value="KZS03784.1"/>
    <property type="molecule type" value="Genomic_DNA"/>
</dbReference>
<feature type="compositionally biased region" description="Polar residues" evidence="1">
    <location>
        <begin position="33"/>
        <end position="43"/>
    </location>
</feature>
<dbReference type="InterPro" id="IPR052055">
    <property type="entry name" value="Hepadnavirus_pol/RT"/>
</dbReference>
<accession>A0A164L4C9</accession>
<gene>
    <name evidence="2" type="ORF">APZ42_033401</name>
</gene>
<dbReference type="Gene3D" id="3.10.10.10">
    <property type="entry name" value="HIV Type 1 Reverse Transcriptase, subunit A, domain 1"/>
    <property type="match status" value="1"/>
</dbReference>
<dbReference type="OrthoDB" id="6380429at2759"/>
<evidence type="ECO:0008006" key="4">
    <source>
        <dbReference type="Google" id="ProtNLM"/>
    </source>
</evidence>
<proteinExistence type="predicted"/>
<dbReference type="GO" id="GO:0009007">
    <property type="term" value="F:site-specific DNA-methyltransferase (adenine-specific) activity"/>
    <property type="evidence" value="ECO:0007669"/>
    <property type="project" value="InterPro"/>
</dbReference>
<dbReference type="InterPro" id="IPR008593">
    <property type="entry name" value="Dam_MeTrfase"/>
</dbReference>
<dbReference type="InterPro" id="IPR043502">
    <property type="entry name" value="DNA/RNA_pol_sf"/>
</dbReference>
<dbReference type="GO" id="GO:0071897">
    <property type="term" value="P:DNA biosynthetic process"/>
    <property type="evidence" value="ECO:0007669"/>
    <property type="project" value="UniProtKB-ARBA"/>
</dbReference>
<dbReference type="GO" id="GO:0003677">
    <property type="term" value="F:DNA binding"/>
    <property type="evidence" value="ECO:0007669"/>
    <property type="project" value="InterPro"/>
</dbReference>
<evidence type="ECO:0000313" key="3">
    <source>
        <dbReference type="Proteomes" id="UP000076858"/>
    </source>
</evidence>
<dbReference type="AlphaFoldDB" id="A0A164L4C9"/>
<keyword evidence="3" id="KW-1185">Reference proteome</keyword>